<protein>
    <submittedName>
        <fullName evidence="3">Acyltransferase</fullName>
        <ecNumber evidence="3">2.3.-.-</ecNumber>
    </submittedName>
</protein>
<evidence type="ECO:0000313" key="4">
    <source>
        <dbReference type="Proteomes" id="UP001169764"/>
    </source>
</evidence>
<keyword evidence="1" id="KW-1133">Transmembrane helix</keyword>
<feature type="domain" description="Acyltransferase 3" evidence="2">
    <location>
        <begin position="38"/>
        <end position="293"/>
    </location>
</feature>
<gene>
    <name evidence="3" type="ORF">Q4F19_03270</name>
</gene>
<evidence type="ECO:0000313" key="3">
    <source>
        <dbReference type="EMBL" id="MDO6413393.1"/>
    </source>
</evidence>
<feature type="transmembrane region" description="Helical" evidence="1">
    <location>
        <begin position="168"/>
        <end position="186"/>
    </location>
</feature>
<name>A0ABT8Y4Z4_9SPHN</name>
<accession>A0ABT8Y4Z4</accession>
<evidence type="ECO:0000259" key="2">
    <source>
        <dbReference type="Pfam" id="PF01757"/>
    </source>
</evidence>
<keyword evidence="4" id="KW-1185">Reference proteome</keyword>
<dbReference type="InterPro" id="IPR002656">
    <property type="entry name" value="Acyl_transf_3_dom"/>
</dbReference>
<sequence length="354" mass="38007">MRQAGCACDRGTHVGENAGRCRSGSGAANRCEAPPFFALNSLRGIFACCVAISHFHSDGILSQSTLIQRAGYFVDFFFVLSGFVIMASYGGRLRSGFSTLRFMALRVGRLYPLHVAVMSAMAAVQLMAGVVGPAIGLSQLGDYPVPAFVRTLFLVQIFSTESPAGWNLPTWSIAAEIWAYLIFAALCRFSGRLFPIAIVAMIVVAPAFSPDYVFTIRTGALPRCLYGFGIGVLCYLAWQFREAPLRAMTTMIASFLEIGAVSSALAAICLASPTVAYFLCPWLFASVILLLAAGREASLVSCCTARFSLSVRCPIRSTSSTSSSRRGSRTSCGLCMSACMRRPIPIRATFSSRG</sequence>
<dbReference type="EC" id="2.3.-.-" evidence="3"/>
<keyword evidence="1" id="KW-0472">Membrane</keyword>
<keyword evidence="3" id="KW-0012">Acyltransferase</keyword>
<evidence type="ECO:0000256" key="1">
    <source>
        <dbReference type="SAM" id="Phobius"/>
    </source>
</evidence>
<feature type="transmembrane region" description="Helical" evidence="1">
    <location>
        <begin position="274"/>
        <end position="293"/>
    </location>
</feature>
<dbReference type="InterPro" id="IPR050879">
    <property type="entry name" value="Acyltransferase_3"/>
</dbReference>
<dbReference type="PANTHER" id="PTHR23028:SF131">
    <property type="entry name" value="BLR2367 PROTEIN"/>
    <property type="match status" value="1"/>
</dbReference>
<dbReference type="EMBL" id="JAUOTP010000001">
    <property type="protein sequence ID" value="MDO6413393.1"/>
    <property type="molecule type" value="Genomic_DNA"/>
</dbReference>
<keyword evidence="1" id="KW-0812">Transmembrane</keyword>
<feature type="transmembrane region" description="Helical" evidence="1">
    <location>
        <begin position="110"/>
        <end position="135"/>
    </location>
</feature>
<keyword evidence="3" id="KW-0808">Transferase</keyword>
<dbReference type="Proteomes" id="UP001169764">
    <property type="component" value="Unassembled WGS sequence"/>
</dbReference>
<dbReference type="PANTHER" id="PTHR23028">
    <property type="entry name" value="ACETYLTRANSFERASE"/>
    <property type="match status" value="1"/>
</dbReference>
<feature type="transmembrane region" description="Helical" evidence="1">
    <location>
        <begin position="193"/>
        <end position="214"/>
    </location>
</feature>
<reference evidence="3" key="1">
    <citation type="submission" date="2023-07" db="EMBL/GenBank/DDBJ databases">
        <authorList>
            <person name="Kim M."/>
        </authorList>
    </citation>
    <scope>NUCLEOTIDE SEQUENCE</scope>
    <source>
        <strain evidence="3">BIUV-7</strain>
    </source>
</reference>
<comment type="caution">
    <text evidence="3">The sequence shown here is derived from an EMBL/GenBank/DDBJ whole genome shotgun (WGS) entry which is preliminary data.</text>
</comment>
<feature type="transmembrane region" description="Helical" evidence="1">
    <location>
        <begin position="250"/>
        <end position="268"/>
    </location>
</feature>
<dbReference type="GO" id="GO:0016746">
    <property type="term" value="F:acyltransferase activity"/>
    <property type="evidence" value="ECO:0007669"/>
    <property type="project" value="UniProtKB-KW"/>
</dbReference>
<dbReference type="Pfam" id="PF01757">
    <property type="entry name" value="Acyl_transf_3"/>
    <property type="match status" value="1"/>
</dbReference>
<proteinExistence type="predicted"/>
<feature type="transmembrane region" description="Helical" evidence="1">
    <location>
        <begin position="220"/>
        <end position="238"/>
    </location>
</feature>
<organism evidence="3 4">
    <name type="scientific">Sphingomonas natans</name>
    <dbReference type="NCBI Taxonomy" id="3063330"/>
    <lineage>
        <taxon>Bacteria</taxon>
        <taxon>Pseudomonadati</taxon>
        <taxon>Pseudomonadota</taxon>
        <taxon>Alphaproteobacteria</taxon>
        <taxon>Sphingomonadales</taxon>
        <taxon>Sphingomonadaceae</taxon>
        <taxon>Sphingomonas</taxon>
    </lineage>
</organism>
<feature type="transmembrane region" description="Helical" evidence="1">
    <location>
        <begin position="70"/>
        <end position="89"/>
    </location>
</feature>